<accession>A0A2T7BPX6</accession>
<sequence length="155" mass="17647">MSQRFAFNEIPQQLLSTMFNMSNYLQNAGLEPSLRELIKYRASQINHCAPCLDMHWKDAIANGETPQRLHSLIAWRDCPYYTDKERAALALTDALTNANQQEVGDDIYNELLKHFTKNDIANLALAVGEINVWNRLNKIFKTTPGNYKPGAYQAA</sequence>
<reference evidence="2 3" key="1">
    <citation type="submission" date="2018-04" db="EMBL/GenBank/DDBJ databases">
        <title>Chitinophaga fuyangensis sp. nov., isolated from soil in a chemical factory.</title>
        <authorList>
            <person name="Chen K."/>
        </authorList>
    </citation>
    <scope>NUCLEOTIDE SEQUENCE [LARGE SCALE GENOMIC DNA]</scope>
    <source>
        <strain evidence="2 3">LY-1</strain>
    </source>
</reference>
<dbReference type="PANTHER" id="PTHR34846">
    <property type="entry name" value="4-CARBOXYMUCONOLACTONE DECARBOXYLASE FAMILY PROTEIN (AFU_ORTHOLOGUE AFUA_6G11590)"/>
    <property type="match status" value="1"/>
</dbReference>
<dbReference type="GO" id="GO:0051920">
    <property type="term" value="F:peroxiredoxin activity"/>
    <property type="evidence" value="ECO:0007669"/>
    <property type="project" value="InterPro"/>
</dbReference>
<dbReference type="InterPro" id="IPR029032">
    <property type="entry name" value="AhpD-like"/>
</dbReference>
<dbReference type="Gene3D" id="1.20.1290.10">
    <property type="entry name" value="AhpD-like"/>
    <property type="match status" value="1"/>
</dbReference>
<proteinExistence type="predicted"/>
<evidence type="ECO:0000259" key="1">
    <source>
        <dbReference type="Pfam" id="PF02627"/>
    </source>
</evidence>
<keyword evidence="3" id="KW-1185">Reference proteome</keyword>
<dbReference type="NCBIfam" id="TIGR00778">
    <property type="entry name" value="ahpD_dom"/>
    <property type="match status" value="1"/>
</dbReference>
<dbReference type="Pfam" id="PF02627">
    <property type="entry name" value="CMD"/>
    <property type="match status" value="1"/>
</dbReference>
<name>A0A2T7BPX6_9BACT</name>
<dbReference type="EMBL" id="QCYK01000001">
    <property type="protein sequence ID" value="PUZ29681.1"/>
    <property type="molecule type" value="Genomic_DNA"/>
</dbReference>
<dbReference type="AlphaFoldDB" id="A0A2T7BPX6"/>
<dbReference type="Proteomes" id="UP000244450">
    <property type="component" value="Unassembled WGS sequence"/>
</dbReference>
<gene>
    <name evidence="2" type="ORF">DCC81_09650</name>
</gene>
<dbReference type="SUPFAM" id="SSF69118">
    <property type="entry name" value="AhpD-like"/>
    <property type="match status" value="1"/>
</dbReference>
<protein>
    <submittedName>
        <fullName evidence="2">Carboxymuconolactone decarboxylase</fullName>
    </submittedName>
</protein>
<feature type="domain" description="Carboxymuconolactone decarboxylase-like" evidence="1">
    <location>
        <begin position="14"/>
        <end position="93"/>
    </location>
</feature>
<organism evidence="2 3">
    <name type="scientific">Chitinophaga parva</name>
    <dbReference type="NCBI Taxonomy" id="2169414"/>
    <lineage>
        <taxon>Bacteria</taxon>
        <taxon>Pseudomonadati</taxon>
        <taxon>Bacteroidota</taxon>
        <taxon>Chitinophagia</taxon>
        <taxon>Chitinophagales</taxon>
        <taxon>Chitinophagaceae</taxon>
        <taxon>Chitinophaga</taxon>
    </lineage>
</organism>
<dbReference type="RefSeq" id="WP_108686318.1">
    <property type="nucleotide sequence ID" value="NZ_QCYK01000001.1"/>
</dbReference>
<dbReference type="InterPro" id="IPR004675">
    <property type="entry name" value="AhpD_core"/>
</dbReference>
<comment type="caution">
    <text evidence="2">The sequence shown here is derived from an EMBL/GenBank/DDBJ whole genome shotgun (WGS) entry which is preliminary data.</text>
</comment>
<dbReference type="OrthoDB" id="9801997at2"/>
<dbReference type="PANTHER" id="PTHR34846:SF10">
    <property type="entry name" value="CYTOPLASMIC PROTEIN"/>
    <property type="match status" value="1"/>
</dbReference>
<evidence type="ECO:0000313" key="2">
    <source>
        <dbReference type="EMBL" id="PUZ29681.1"/>
    </source>
</evidence>
<dbReference type="InterPro" id="IPR003779">
    <property type="entry name" value="CMD-like"/>
</dbReference>
<evidence type="ECO:0000313" key="3">
    <source>
        <dbReference type="Proteomes" id="UP000244450"/>
    </source>
</evidence>